<accession>A0ABT8IWZ4</accession>
<sequence>MFRWLRRLDDESGLTLIEVMVAMFVFGLISVGIAASLTNALQLTRDTRAREIATNLAAQEIDLDRSVKDVFSVTDTSWTTVVNNTTFTVTRNTDWVSTNNNSVACGAGGGTLQYKKVNISVTWLGMSAATAPVRSDTLIAPNNRINDPALGTIIVSVKSASGAGTPGISVSVSPSSPANGAVSLAAQPPVTDSDGCTYALKVTPGNYDVTLSNTNYLDIAQNPTPVLKNVQVTAGAAAPAPFTYDNSGVFTLNYGSASALRPANLQLTFVSVIGGPYVQAVGTNASQRLFPFTDGYATLAGAYVPPVGSAPSCVDVDPAQWTTPAADGAVGQPAKTAAALPGQIVPTQPINLGVVTVSGLAANTFITAVSRAPIAGTGDPGCSTGNIYRFPKIAVAGSATIALPFGTWTLYTGTASGATTTVVPTTSVAFVTRGIATPAQNAITLDPRQVGGP</sequence>
<proteinExistence type="predicted"/>
<dbReference type="InterPro" id="IPR013784">
    <property type="entry name" value="Carb-bd-like_fold"/>
</dbReference>
<evidence type="ECO:0000313" key="3">
    <source>
        <dbReference type="Proteomes" id="UP001174210"/>
    </source>
</evidence>
<dbReference type="PROSITE" id="PS00409">
    <property type="entry name" value="PROKAR_NTER_METHYL"/>
    <property type="match status" value="1"/>
</dbReference>
<gene>
    <name evidence="2" type="ORF">P5G59_09320</name>
</gene>
<keyword evidence="1" id="KW-0472">Membrane</keyword>
<evidence type="ECO:0000313" key="2">
    <source>
        <dbReference type="EMBL" id="MDN4597339.1"/>
    </source>
</evidence>
<dbReference type="RefSeq" id="WP_301218283.1">
    <property type="nucleotide sequence ID" value="NZ_JAROCB010000002.1"/>
</dbReference>
<feature type="transmembrane region" description="Helical" evidence="1">
    <location>
        <begin position="20"/>
        <end position="41"/>
    </location>
</feature>
<dbReference type="InterPro" id="IPR012902">
    <property type="entry name" value="N_methyl_site"/>
</dbReference>
<dbReference type="SUPFAM" id="SSF49452">
    <property type="entry name" value="Starch-binding domain-like"/>
    <property type="match status" value="1"/>
</dbReference>
<comment type="caution">
    <text evidence="2">The sequence shown here is derived from an EMBL/GenBank/DDBJ whole genome shotgun (WGS) entry which is preliminary data.</text>
</comment>
<protein>
    <submittedName>
        <fullName evidence="2">Prepilin-type N-terminal cleavage/methylation domain-containing protein</fullName>
    </submittedName>
</protein>
<dbReference type="NCBIfam" id="TIGR02532">
    <property type="entry name" value="IV_pilin_GFxxxE"/>
    <property type="match status" value="1"/>
</dbReference>
<dbReference type="Pfam" id="PF07963">
    <property type="entry name" value="N_methyl"/>
    <property type="match status" value="1"/>
</dbReference>
<dbReference type="EMBL" id="JAROCB010000002">
    <property type="protein sequence ID" value="MDN4597339.1"/>
    <property type="molecule type" value="Genomic_DNA"/>
</dbReference>
<reference evidence="2" key="1">
    <citation type="submission" date="2023-03" db="EMBL/GenBank/DDBJ databases">
        <title>MT1 and MT2 Draft Genomes of Novel Species.</title>
        <authorList>
            <person name="Venkateswaran K."/>
        </authorList>
    </citation>
    <scope>NUCLEOTIDE SEQUENCE</scope>
    <source>
        <strain evidence="2">F6_8S_P_1A</strain>
    </source>
</reference>
<organism evidence="2 3">
    <name type="scientific">Leifsonia virtsii</name>
    <dbReference type="NCBI Taxonomy" id="3035915"/>
    <lineage>
        <taxon>Bacteria</taxon>
        <taxon>Bacillati</taxon>
        <taxon>Actinomycetota</taxon>
        <taxon>Actinomycetes</taxon>
        <taxon>Micrococcales</taxon>
        <taxon>Microbacteriaceae</taxon>
        <taxon>Leifsonia</taxon>
    </lineage>
</organism>
<dbReference type="Proteomes" id="UP001174210">
    <property type="component" value="Unassembled WGS sequence"/>
</dbReference>
<dbReference type="Gene3D" id="2.60.40.1120">
    <property type="entry name" value="Carboxypeptidase-like, regulatory domain"/>
    <property type="match status" value="1"/>
</dbReference>
<keyword evidence="1" id="KW-1133">Transmembrane helix</keyword>
<keyword evidence="3" id="KW-1185">Reference proteome</keyword>
<keyword evidence="1" id="KW-0812">Transmembrane</keyword>
<evidence type="ECO:0000256" key="1">
    <source>
        <dbReference type="SAM" id="Phobius"/>
    </source>
</evidence>
<name>A0ABT8IWZ4_9MICO</name>